<evidence type="ECO:0000313" key="2">
    <source>
        <dbReference type="EMBL" id="BBO88567.1"/>
    </source>
</evidence>
<evidence type="ECO:0000259" key="1">
    <source>
        <dbReference type="Pfam" id="PF18765"/>
    </source>
</evidence>
<dbReference type="InterPro" id="IPR043519">
    <property type="entry name" value="NT_sf"/>
</dbReference>
<feature type="domain" description="Polymerase beta nucleotidyltransferase" evidence="1">
    <location>
        <begin position="19"/>
        <end position="107"/>
    </location>
</feature>
<proteinExistence type="predicted"/>
<protein>
    <submittedName>
        <fullName evidence="2">Nucleotidyltransferase</fullName>
    </submittedName>
</protein>
<dbReference type="SUPFAM" id="SSF81301">
    <property type="entry name" value="Nucleotidyltransferase"/>
    <property type="match status" value="1"/>
</dbReference>
<dbReference type="Pfam" id="PF18765">
    <property type="entry name" value="Polbeta"/>
    <property type="match status" value="1"/>
</dbReference>
<name>A0A5K8A7R7_9BACT</name>
<sequence length="140" mass="16139">MIRHSKLPKDISDRIKSASQYLEKRKDVIFAYLFGGLAKSDAKPLSDVDIAVYLDEGVDCIDAKLDILEDLTDILNTDEIDLIILNQSSLPLSMNVIKNNCLLVDKQPFVRHAHSSLIMRKYFDYHRLESTILKRRFYHG</sequence>
<keyword evidence="2" id="KW-0808">Transferase</keyword>
<dbReference type="Gene3D" id="3.30.460.10">
    <property type="entry name" value="Beta Polymerase, domain 2"/>
    <property type="match status" value="1"/>
</dbReference>
<dbReference type="EMBL" id="AP021879">
    <property type="protein sequence ID" value="BBO88567.1"/>
    <property type="molecule type" value="Genomic_DNA"/>
</dbReference>
<dbReference type="AlphaFoldDB" id="A0A5K8A7R7"/>
<dbReference type="NCBIfam" id="NF047752">
    <property type="entry name" value="MntA_antitoxin"/>
    <property type="match status" value="1"/>
</dbReference>
<dbReference type="InterPro" id="IPR052930">
    <property type="entry name" value="TA_antitoxin_MntA"/>
</dbReference>
<dbReference type="Proteomes" id="UP000422108">
    <property type="component" value="Chromosome"/>
</dbReference>
<accession>A0A5K8A7R7</accession>
<keyword evidence="3" id="KW-1185">Reference proteome</keyword>
<dbReference type="PANTHER" id="PTHR43852:SF3">
    <property type="entry name" value="NUCLEOTIDYLTRANSFERASE"/>
    <property type="match status" value="1"/>
</dbReference>
<dbReference type="GO" id="GO:0016740">
    <property type="term" value="F:transferase activity"/>
    <property type="evidence" value="ECO:0007669"/>
    <property type="project" value="UniProtKB-KW"/>
</dbReference>
<evidence type="ECO:0000313" key="3">
    <source>
        <dbReference type="Proteomes" id="UP000422108"/>
    </source>
</evidence>
<reference evidence="2 3" key="1">
    <citation type="submission" date="2019-11" db="EMBL/GenBank/DDBJ databases">
        <title>Comparative genomics of hydrocarbon-degrading Desulfosarcina strains.</title>
        <authorList>
            <person name="Watanabe M."/>
            <person name="Kojima H."/>
            <person name="Fukui M."/>
        </authorList>
    </citation>
    <scope>NUCLEOTIDE SEQUENCE [LARGE SCALE GENOMIC DNA]</scope>
    <source>
        <strain evidence="3">oXyS1</strain>
    </source>
</reference>
<organism evidence="2 3">
    <name type="scientific">Desulfosarcina ovata subsp. ovata</name>
    <dbReference type="NCBI Taxonomy" id="2752305"/>
    <lineage>
        <taxon>Bacteria</taxon>
        <taxon>Pseudomonadati</taxon>
        <taxon>Thermodesulfobacteriota</taxon>
        <taxon>Desulfobacteria</taxon>
        <taxon>Desulfobacterales</taxon>
        <taxon>Desulfosarcinaceae</taxon>
        <taxon>Desulfosarcina</taxon>
    </lineage>
</organism>
<dbReference type="CDD" id="cd05403">
    <property type="entry name" value="NT_KNTase_like"/>
    <property type="match status" value="1"/>
</dbReference>
<dbReference type="InterPro" id="IPR041633">
    <property type="entry name" value="Polbeta"/>
</dbReference>
<gene>
    <name evidence="2" type="ORF">DSCOOX_17470</name>
</gene>
<dbReference type="PANTHER" id="PTHR43852">
    <property type="entry name" value="NUCLEOTIDYLTRANSFERASE"/>
    <property type="match status" value="1"/>
</dbReference>